<keyword evidence="2" id="KW-1185">Reference proteome</keyword>
<reference evidence="1 2" key="1">
    <citation type="journal article" date="2015" name="Genome Biol. Evol.">
        <title>Comparative Genomics of a Bacterivorous Green Alga Reveals Evolutionary Causalities and Consequences of Phago-Mixotrophic Mode of Nutrition.</title>
        <authorList>
            <person name="Burns J.A."/>
            <person name="Paasch A."/>
            <person name="Narechania A."/>
            <person name="Kim E."/>
        </authorList>
    </citation>
    <scope>NUCLEOTIDE SEQUENCE [LARGE SCALE GENOMIC DNA]</scope>
    <source>
        <strain evidence="1 2">PLY_AMNH</strain>
    </source>
</reference>
<dbReference type="EMBL" id="LGRX02033294">
    <property type="protein sequence ID" value="KAK3241837.1"/>
    <property type="molecule type" value="Genomic_DNA"/>
</dbReference>
<protein>
    <submittedName>
        <fullName evidence="1">Uncharacterized protein</fullName>
    </submittedName>
</protein>
<sequence>MEQSIARQVTMMQLLGWTITQFLKRVAEFEYPKLCAAGKREYLPSAWGREKVLGTAYGAVAHVQRSGDLQLNAFCLAAFGGQAKQLT</sequence>
<dbReference type="AlphaFoldDB" id="A0AAE0EVR6"/>
<accession>A0AAE0EVR6</accession>
<gene>
    <name evidence="1" type="ORF">CYMTET_48435</name>
</gene>
<evidence type="ECO:0000313" key="1">
    <source>
        <dbReference type="EMBL" id="KAK3241837.1"/>
    </source>
</evidence>
<proteinExistence type="predicted"/>
<organism evidence="1 2">
    <name type="scientific">Cymbomonas tetramitiformis</name>
    <dbReference type="NCBI Taxonomy" id="36881"/>
    <lineage>
        <taxon>Eukaryota</taxon>
        <taxon>Viridiplantae</taxon>
        <taxon>Chlorophyta</taxon>
        <taxon>Pyramimonadophyceae</taxon>
        <taxon>Pyramimonadales</taxon>
        <taxon>Pyramimonadaceae</taxon>
        <taxon>Cymbomonas</taxon>
    </lineage>
</organism>
<name>A0AAE0EVR6_9CHLO</name>
<evidence type="ECO:0000313" key="2">
    <source>
        <dbReference type="Proteomes" id="UP001190700"/>
    </source>
</evidence>
<comment type="caution">
    <text evidence="1">The sequence shown here is derived from an EMBL/GenBank/DDBJ whole genome shotgun (WGS) entry which is preliminary data.</text>
</comment>
<dbReference type="Proteomes" id="UP001190700">
    <property type="component" value="Unassembled WGS sequence"/>
</dbReference>